<reference evidence="3" key="1">
    <citation type="submission" date="2022-11" db="UniProtKB">
        <authorList>
            <consortium name="WormBaseParasite"/>
        </authorList>
    </citation>
    <scope>IDENTIFICATION</scope>
</reference>
<dbReference type="WBParaSite" id="PDA_v2.g23709.t1">
    <property type="protein sequence ID" value="PDA_v2.g23709.t1"/>
    <property type="gene ID" value="PDA_v2.g23709"/>
</dbReference>
<dbReference type="AlphaFoldDB" id="A0A914PY04"/>
<protein>
    <submittedName>
        <fullName evidence="3">Uncharacterized protein</fullName>
    </submittedName>
</protein>
<keyword evidence="2" id="KW-1185">Reference proteome</keyword>
<dbReference type="InterPro" id="IPR029058">
    <property type="entry name" value="AB_hydrolase_fold"/>
</dbReference>
<dbReference type="Proteomes" id="UP000887578">
    <property type="component" value="Unplaced"/>
</dbReference>
<accession>A0A914PY04</accession>
<name>A0A914PY04_9BILA</name>
<organism evidence="2 3">
    <name type="scientific">Panagrolaimus davidi</name>
    <dbReference type="NCBI Taxonomy" id="227884"/>
    <lineage>
        <taxon>Eukaryota</taxon>
        <taxon>Metazoa</taxon>
        <taxon>Ecdysozoa</taxon>
        <taxon>Nematoda</taxon>
        <taxon>Chromadorea</taxon>
        <taxon>Rhabditida</taxon>
        <taxon>Tylenchina</taxon>
        <taxon>Panagrolaimomorpha</taxon>
        <taxon>Panagrolaimoidea</taxon>
        <taxon>Panagrolaimidae</taxon>
        <taxon>Panagrolaimus</taxon>
    </lineage>
</organism>
<dbReference type="PANTHER" id="PTHR11034">
    <property type="entry name" value="N-MYC DOWNSTREAM REGULATED"/>
    <property type="match status" value="1"/>
</dbReference>
<evidence type="ECO:0000313" key="3">
    <source>
        <dbReference type="WBParaSite" id="PDA_v2.g23709.t1"/>
    </source>
</evidence>
<dbReference type="InterPro" id="IPR004142">
    <property type="entry name" value="NDRG"/>
</dbReference>
<sequence>MGIILVHCTSTTAGIIEYCREKVINLQIETGVMTSGAWDYLAAHKFASSDKKEREAYLAELKNTLNAKNLSKYLFSFSKRTDFSTVIGAKLDK</sequence>
<dbReference type="Pfam" id="PF03096">
    <property type="entry name" value="Ndr"/>
    <property type="match status" value="1"/>
</dbReference>
<evidence type="ECO:0000313" key="2">
    <source>
        <dbReference type="Proteomes" id="UP000887578"/>
    </source>
</evidence>
<comment type="similarity">
    <text evidence="1">Belongs to the NDRG family.</text>
</comment>
<evidence type="ECO:0000256" key="1">
    <source>
        <dbReference type="ARBA" id="ARBA00005598"/>
    </source>
</evidence>
<dbReference type="Gene3D" id="3.40.50.1820">
    <property type="entry name" value="alpha/beta hydrolase"/>
    <property type="match status" value="1"/>
</dbReference>
<proteinExistence type="inferred from homology"/>